<sequence>MTPLLTVDKKLIQRQSCDNPMATEEPVVAIEPKAKQASKPRNPPLHPPYVEMVTDAIATLKEKSGSSQHAITKFIEEKQKQLPPNFKKLLLFHLKKLVASGKIVKVKASFKLPSVEKPKSATATEGKKVPAKPKSVTKAKPATKGKVAAKPKAVAKRKSVTKAKPAAKAKVAAKPKAVAKPKPKAKENPAKVARTSPGKKAAVSKPALKKAAVKKVPAKSVKPKTVKRQGRKQGCYNWDDLVVRQSWPTGDGLLHTGVFLDFIWAYCNGPELVDGGIGFIGRYHYACIHYIAYFLFRKAMKLMVDCSISQNVFGGVVFILLVLEESVAAATCLCAFFQISNKVPIQIPNFM</sequence>
<gene>
    <name evidence="1" type="ORF">RHMOL_Rhmol13G0040500</name>
</gene>
<dbReference type="Proteomes" id="UP001062846">
    <property type="component" value="Chromosome 13"/>
</dbReference>
<organism evidence="1 2">
    <name type="scientific">Rhododendron molle</name>
    <name type="common">Chinese azalea</name>
    <name type="synonym">Azalea mollis</name>
    <dbReference type="NCBI Taxonomy" id="49168"/>
    <lineage>
        <taxon>Eukaryota</taxon>
        <taxon>Viridiplantae</taxon>
        <taxon>Streptophyta</taxon>
        <taxon>Embryophyta</taxon>
        <taxon>Tracheophyta</taxon>
        <taxon>Spermatophyta</taxon>
        <taxon>Magnoliopsida</taxon>
        <taxon>eudicotyledons</taxon>
        <taxon>Gunneridae</taxon>
        <taxon>Pentapetalae</taxon>
        <taxon>asterids</taxon>
        <taxon>Ericales</taxon>
        <taxon>Ericaceae</taxon>
        <taxon>Ericoideae</taxon>
        <taxon>Rhodoreae</taxon>
        <taxon>Rhododendron</taxon>
    </lineage>
</organism>
<protein>
    <submittedName>
        <fullName evidence="1">Uncharacterized protein</fullName>
    </submittedName>
</protein>
<dbReference type="EMBL" id="CM046400">
    <property type="protein sequence ID" value="KAI8522999.1"/>
    <property type="molecule type" value="Genomic_DNA"/>
</dbReference>
<comment type="caution">
    <text evidence="1">The sequence shown here is derived from an EMBL/GenBank/DDBJ whole genome shotgun (WGS) entry which is preliminary data.</text>
</comment>
<proteinExistence type="predicted"/>
<evidence type="ECO:0000313" key="2">
    <source>
        <dbReference type="Proteomes" id="UP001062846"/>
    </source>
</evidence>
<reference evidence="1" key="1">
    <citation type="submission" date="2022-02" db="EMBL/GenBank/DDBJ databases">
        <title>Plant Genome Project.</title>
        <authorList>
            <person name="Zhang R.-G."/>
        </authorList>
    </citation>
    <scope>NUCLEOTIDE SEQUENCE</scope>
    <source>
        <strain evidence="1">AT1</strain>
    </source>
</reference>
<name>A0ACC0L3U3_RHOML</name>
<keyword evidence="2" id="KW-1185">Reference proteome</keyword>
<evidence type="ECO:0000313" key="1">
    <source>
        <dbReference type="EMBL" id="KAI8522999.1"/>
    </source>
</evidence>
<accession>A0ACC0L3U3</accession>